<sequence>MRTTRLLWGLKVSMIRNFVPLTLLIQLFLCHRSAFVDISRPTVVCSRILSCKSGSELRLFDHPKVEVNRKRVISTRSSANIARSAGNNVGHEFLDGTEKARTSSSKFALEKFGSIIFSDAEQTVLGGKLQINIRCSVDIPSDWLFLDTLPLARELRRSNGLNVPSKASLQGLREYYEIPLQGSAHRAMADVHLLTEILERLACDLNLTISDLLGRAFKASDLIYEEKKG</sequence>
<comment type="caution">
    <text evidence="7">The sequence shown here is derived from an EMBL/GenBank/DDBJ whole genome shotgun (WGS) entry which is preliminary data.</text>
</comment>
<dbReference type="SUPFAM" id="SSF53098">
    <property type="entry name" value="Ribonuclease H-like"/>
    <property type="match status" value="1"/>
</dbReference>
<dbReference type="GO" id="GO:0005737">
    <property type="term" value="C:cytoplasm"/>
    <property type="evidence" value="ECO:0007669"/>
    <property type="project" value="TreeGrafter"/>
</dbReference>
<keyword evidence="5" id="KW-0269">Exonuclease</keyword>
<keyword evidence="6" id="KW-0460">Magnesium</keyword>
<keyword evidence="2" id="KW-0540">Nuclease</keyword>
<dbReference type="GO" id="GO:0006308">
    <property type="term" value="P:DNA catabolic process"/>
    <property type="evidence" value="ECO:0007669"/>
    <property type="project" value="TreeGrafter"/>
</dbReference>
<evidence type="ECO:0000313" key="8">
    <source>
        <dbReference type="Proteomes" id="UP001314170"/>
    </source>
</evidence>
<reference evidence="7 8" key="1">
    <citation type="submission" date="2024-01" db="EMBL/GenBank/DDBJ databases">
        <authorList>
            <person name="Waweru B."/>
        </authorList>
    </citation>
    <scope>NUCLEOTIDE SEQUENCE [LARGE SCALE GENOMIC DNA]</scope>
</reference>
<evidence type="ECO:0000256" key="4">
    <source>
        <dbReference type="ARBA" id="ARBA00022801"/>
    </source>
</evidence>
<protein>
    <recommendedName>
        <fullName evidence="9">Exonuclease domain-containing protein</fullName>
    </recommendedName>
</protein>
<dbReference type="EMBL" id="CAWUPB010000913">
    <property type="protein sequence ID" value="CAK7333241.1"/>
    <property type="molecule type" value="Genomic_DNA"/>
</dbReference>
<evidence type="ECO:0000256" key="3">
    <source>
        <dbReference type="ARBA" id="ARBA00022723"/>
    </source>
</evidence>
<dbReference type="InterPro" id="IPR012337">
    <property type="entry name" value="RNaseH-like_sf"/>
</dbReference>
<evidence type="ECO:0000256" key="5">
    <source>
        <dbReference type="ARBA" id="ARBA00022839"/>
    </source>
</evidence>
<keyword evidence="3" id="KW-0479">Metal-binding</keyword>
<dbReference type="AlphaFoldDB" id="A0AAV1RCV0"/>
<dbReference type="InterPro" id="IPR036397">
    <property type="entry name" value="RNaseH_sf"/>
</dbReference>
<keyword evidence="4" id="KW-0378">Hydrolase</keyword>
<evidence type="ECO:0000256" key="2">
    <source>
        <dbReference type="ARBA" id="ARBA00022722"/>
    </source>
</evidence>
<gene>
    <name evidence="7" type="ORF">DCAF_LOCUS9387</name>
</gene>
<organism evidence="7 8">
    <name type="scientific">Dovyalis caffra</name>
    <dbReference type="NCBI Taxonomy" id="77055"/>
    <lineage>
        <taxon>Eukaryota</taxon>
        <taxon>Viridiplantae</taxon>
        <taxon>Streptophyta</taxon>
        <taxon>Embryophyta</taxon>
        <taxon>Tracheophyta</taxon>
        <taxon>Spermatophyta</taxon>
        <taxon>Magnoliopsida</taxon>
        <taxon>eudicotyledons</taxon>
        <taxon>Gunneridae</taxon>
        <taxon>Pentapetalae</taxon>
        <taxon>rosids</taxon>
        <taxon>fabids</taxon>
        <taxon>Malpighiales</taxon>
        <taxon>Salicaceae</taxon>
        <taxon>Flacourtieae</taxon>
        <taxon>Dovyalis</taxon>
    </lineage>
</organism>
<keyword evidence="8" id="KW-1185">Reference proteome</keyword>
<proteinExistence type="predicted"/>
<dbReference type="Proteomes" id="UP001314170">
    <property type="component" value="Unassembled WGS sequence"/>
</dbReference>
<dbReference type="GO" id="GO:0046872">
    <property type="term" value="F:metal ion binding"/>
    <property type="evidence" value="ECO:0007669"/>
    <property type="project" value="UniProtKB-KW"/>
</dbReference>
<dbReference type="GO" id="GO:0003676">
    <property type="term" value="F:nucleic acid binding"/>
    <property type="evidence" value="ECO:0007669"/>
    <property type="project" value="InterPro"/>
</dbReference>
<evidence type="ECO:0000256" key="6">
    <source>
        <dbReference type="ARBA" id="ARBA00022842"/>
    </source>
</evidence>
<evidence type="ECO:0000313" key="7">
    <source>
        <dbReference type="EMBL" id="CAK7333241.1"/>
    </source>
</evidence>
<dbReference type="PANTHER" id="PTHR13058">
    <property type="entry name" value="THREE PRIME REPAIR EXONUCLEASE 1, 2"/>
    <property type="match status" value="1"/>
</dbReference>
<evidence type="ECO:0000256" key="1">
    <source>
        <dbReference type="ARBA" id="ARBA00001946"/>
    </source>
</evidence>
<evidence type="ECO:0008006" key="9">
    <source>
        <dbReference type="Google" id="ProtNLM"/>
    </source>
</evidence>
<comment type="cofactor">
    <cofactor evidence="1">
        <name>Mg(2+)</name>
        <dbReference type="ChEBI" id="CHEBI:18420"/>
    </cofactor>
</comment>
<accession>A0AAV1RCV0</accession>
<dbReference type="InterPro" id="IPR040393">
    <property type="entry name" value="TREX1/2"/>
</dbReference>
<dbReference type="Gene3D" id="3.30.420.10">
    <property type="entry name" value="Ribonuclease H-like superfamily/Ribonuclease H"/>
    <property type="match status" value="1"/>
</dbReference>
<name>A0AAV1RCV0_9ROSI</name>
<dbReference type="GO" id="GO:0008296">
    <property type="term" value="F:3'-5'-DNA exonuclease activity"/>
    <property type="evidence" value="ECO:0007669"/>
    <property type="project" value="TreeGrafter"/>
</dbReference>
<dbReference type="PANTHER" id="PTHR13058:SF19">
    <property type="entry name" value="LD40940P"/>
    <property type="match status" value="1"/>
</dbReference>